<name>A0A9Q0HXB8_9POAL</name>
<proteinExistence type="inferred from homology"/>
<organism evidence="6 7">
    <name type="scientific">Rhynchospora breviuscula</name>
    <dbReference type="NCBI Taxonomy" id="2022672"/>
    <lineage>
        <taxon>Eukaryota</taxon>
        <taxon>Viridiplantae</taxon>
        <taxon>Streptophyta</taxon>
        <taxon>Embryophyta</taxon>
        <taxon>Tracheophyta</taxon>
        <taxon>Spermatophyta</taxon>
        <taxon>Magnoliopsida</taxon>
        <taxon>Liliopsida</taxon>
        <taxon>Poales</taxon>
        <taxon>Cyperaceae</taxon>
        <taxon>Cyperoideae</taxon>
        <taxon>Rhynchosporeae</taxon>
        <taxon>Rhynchospora</taxon>
    </lineage>
</organism>
<keyword evidence="1" id="KW-0233">DNA recombination</keyword>
<keyword evidence="2" id="KW-0812">Transmembrane</keyword>
<dbReference type="EC" id="5.6.2.3" evidence="1"/>
<keyword evidence="2" id="KW-0472">Membrane</keyword>
<protein>
    <recommendedName>
        <fullName evidence="1">ATP-dependent DNA helicase</fullName>
        <ecNumber evidence="1">5.6.2.3</ecNumber>
    </recommendedName>
</protein>
<dbReference type="OrthoDB" id="687790at2759"/>
<reference evidence="6" key="1">
    <citation type="journal article" date="2022" name="Cell">
        <title>Repeat-based holocentromeres influence genome architecture and karyotype evolution.</title>
        <authorList>
            <person name="Hofstatter P.G."/>
            <person name="Thangavel G."/>
            <person name="Lux T."/>
            <person name="Neumann P."/>
            <person name="Vondrak T."/>
            <person name="Novak P."/>
            <person name="Zhang M."/>
            <person name="Costa L."/>
            <person name="Castellani M."/>
            <person name="Scott A."/>
            <person name="Toegelov H."/>
            <person name="Fuchs J."/>
            <person name="Mata-Sucre Y."/>
            <person name="Dias Y."/>
            <person name="Vanzela A.L.L."/>
            <person name="Huettel B."/>
            <person name="Almeida C.C.S."/>
            <person name="Simkova H."/>
            <person name="Souza G."/>
            <person name="Pedrosa-Harand A."/>
            <person name="Macas J."/>
            <person name="Mayer K.F.X."/>
            <person name="Houben A."/>
            <person name="Marques A."/>
        </authorList>
    </citation>
    <scope>NUCLEOTIDE SEQUENCE</scope>
    <source>
        <strain evidence="6">RhyBre1mFocal</strain>
    </source>
</reference>
<keyword evidence="1" id="KW-0227">DNA damage</keyword>
<evidence type="ECO:0000259" key="5">
    <source>
        <dbReference type="Pfam" id="PF21530"/>
    </source>
</evidence>
<evidence type="ECO:0000313" key="6">
    <source>
        <dbReference type="EMBL" id="KAJ1701083.1"/>
    </source>
</evidence>
<comment type="caution">
    <text evidence="6">The sequence shown here is derived from an EMBL/GenBank/DDBJ whole genome shotgun (WGS) entry which is preliminary data.</text>
</comment>
<dbReference type="GO" id="GO:0006281">
    <property type="term" value="P:DNA repair"/>
    <property type="evidence" value="ECO:0007669"/>
    <property type="project" value="UniProtKB-KW"/>
</dbReference>
<feature type="domain" description="DNA helicase Pif1-like 2B" evidence="5">
    <location>
        <begin position="977"/>
        <end position="1022"/>
    </location>
</feature>
<keyword evidence="7" id="KW-1185">Reference proteome</keyword>
<dbReference type="InterPro" id="IPR012340">
    <property type="entry name" value="NA-bd_OB-fold"/>
</dbReference>
<dbReference type="InterPro" id="IPR010285">
    <property type="entry name" value="DNA_helicase_pif1-like_DEAD"/>
</dbReference>
<dbReference type="PANTHER" id="PTHR10492:SF57">
    <property type="entry name" value="ATP-DEPENDENT DNA HELICASE"/>
    <property type="match status" value="1"/>
</dbReference>
<dbReference type="PANTHER" id="PTHR10492">
    <property type="match status" value="1"/>
</dbReference>
<evidence type="ECO:0000313" key="7">
    <source>
        <dbReference type="Proteomes" id="UP001151287"/>
    </source>
</evidence>
<dbReference type="Pfam" id="PF14214">
    <property type="entry name" value="Helitron_like_N"/>
    <property type="match status" value="1"/>
</dbReference>
<keyword evidence="1" id="KW-0547">Nucleotide-binding</keyword>
<evidence type="ECO:0000256" key="1">
    <source>
        <dbReference type="RuleBase" id="RU363044"/>
    </source>
</evidence>
<keyword evidence="1" id="KW-0347">Helicase</keyword>
<dbReference type="SUPFAM" id="SSF50249">
    <property type="entry name" value="Nucleic acid-binding proteins"/>
    <property type="match status" value="1"/>
</dbReference>
<evidence type="ECO:0000259" key="3">
    <source>
        <dbReference type="Pfam" id="PF05970"/>
    </source>
</evidence>
<dbReference type="GO" id="GO:0016787">
    <property type="term" value="F:hydrolase activity"/>
    <property type="evidence" value="ECO:0007669"/>
    <property type="project" value="UniProtKB-KW"/>
</dbReference>
<comment type="similarity">
    <text evidence="1">Belongs to the helicase family.</text>
</comment>
<accession>A0A9Q0HXB8</accession>
<dbReference type="InterPro" id="IPR027417">
    <property type="entry name" value="P-loop_NTPase"/>
</dbReference>
<feature type="domain" description="DNA helicase Pif1-like DEAD-box helicase" evidence="3">
    <location>
        <begin position="825"/>
        <end position="859"/>
    </location>
</feature>
<dbReference type="Pfam" id="PF21530">
    <property type="entry name" value="Pif1_2B_dom"/>
    <property type="match status" value="1"/>
</dbReference>
<sequence length="1385" mass="156873">MWPLYEPCSRRGSGACAVFVCCSIRIGALGDGSRCTVLSFLSLLCFVLVVSVCFLLGLCFVVVVLLSFSPVVVVYVCFVFRFSSVVVVLLSFSAVVAVLPTCVFSGAPSPSTPTSQYDPSSHQSFQHDDFGVADSPPPQTPPAVPVVGTADRPIYDDFGDLTEIGGHVDLPPVHPTPSPLSELLNPFNGPDSRHFLDSIRIYNSMFAFTSMGVQLYMYDTENEIANRLSVFPGPDRASAPRPHIVQALREMLDTYNPYAQAFRSVRDRNLHHPADSFSLRIVSQRSGDGRQYYAPTASEVVGLVIGDIDGQRFDRDIIVQRQSGPLQQITRNLFPGQQPSDRPDLVCRVFRMKLDQMMHDLRGGQFFGHVSGLIHSVEFQKRGLPHVHIIVWLAQRSNLSDGASTDRVISAELPDPASDLDAYDVVSQFMVHGPCGAARPRSPCMQNGSCSKCFPKRFHDATLMADDGVVVYKRRDTGVTVDKNGVILDNRYVVPYNLNLLFKYHAHINVERCHTSMMIEYLFKYICKGRDRARISLQRNPVTTSNNSAHQGQSEEVIDEVLDYLDCRYLTPHESIWRLFQFHIHYSYPTVERLPIHLPLENNIIFRDSQSLQEVANNPAIQRTKLTAWFELNAVDPAARHLTYPEVTRLYTWHDDGKFWQHRLQGYRLARMNFIPPAAGEVYYVRMLLNCVRGAGSFEELRTVNSILHATFKEACNALGMLDDNTEWLSTMQEAAAMASCQQLRRIFVDMLLFSEVADARGLWESCWNYMGDDILRRIRIDNNNLEMIVDPDILKDQILYELEDILFTRGYSLQYVRLPTPSRSKTFLWKALTAYLRSKGKIVLTVASSGLSSLLLDGVWDEAPMNNKLCFEALDRSMRKIFADFYPLDQHKPFGGITVVPGGDFRQTLPVIPHGSRMIYLQERAIITPKNNAVNILNDAVLHRVPIEQHDYYSCDSSEGCQNLPEDLQTIFDSDMLNTITSGSLPPHKLSLKIGVPVMLLRNMDQVNGLCNGTRMIITNLGTRVLGARIITGPGKGKDIQIPRILFSHKDQKLPFIMKRKQFPVRVSYAMTINKSQGQSLHVGGKIQGIVFANDYQRISTAFTEQNIVEITRFAVDESSKDYQVVDYDYILKITRQTQVRTLPSNQYDIPTYHFDFKRLEDVGTTITYEKAVLDTIARISGFSDVNTVPSLGNARVQTLYLTNERGYTMDVALWADFIDKFDVADLYEKSKSSPIILACNGLQIKKDHNGVYGLKTYTGTRFHFDTAMKEISDYLQQTPFDGNPIVLEATPEMFNRAGPPLSLLPKRNPIKITLQELNALYLDNFTDTYYQCAVRIVRITDPFDWCYEACTGCRRKLDRDDQGFYCTECRIRRRQFIPCSYDH</sequence>
<dbReference type="GO" id="GO:0000723">
    <property type="term" value="P:telomere maintenance"/>
    <property type="evidence" value="ECO:0007669"/>
    <property type="project" value="InterPro"/>
</dbReference>
<gene>
    <name evidence="6" type="ORF">LUZ63_000862</name>
</gene>
<dbReference type="GO" id="GO:0043139">
    <property type="term" value="F:5'-3' DNA helicase activity"/>
    <property type="evidence" value="ECO:0007669"/>
    <property type="project" value="UniProtKB-EC"/>
</dbReference>
<dbReference type="EMBL" id="JAMQYH010000001">
    <property type="protein sequence ID" value="KAJ1701083.1"/>
    <property type="molecule type" value="Genomic_DNA"/>
</dbReference>
<feature type="domain" description="DNA helicase Pif1-like DEAD-box helicase" evidence="3">
    <location>
        <begin position="860"/>
        <end position="920"/>
    </location>
</feature>
<dbReference type="SUPFAM" id="SSF52540">
    <property type="entry name" value="P-loop containing nucleoside triphosphate hydrolases"/>
    <property type="match status" value="1"/>
</dbReference>
<feature type="transmembrane region" description="Helical" evidence="2">
    <location>
        <begin position="12"/>
        <end position="28"/>
    </location>
</feature>
<dbReference type="GO" id="GO:0005524">
    <property type="term" value="F:ATP binding"/>
    <property type="evidence" value="ECO:0007669"/>
    <property type="project" value="UniProtKB-KW"/>
</dbReference>
<dbReference type="Gene3D" id="2.40.50.140">
    <property type="entry name" value="Nucleic acid-binding proteins"/>
    <property type="match status" value="2"/>
</dbReference>
<keyword evidence="2" id="KW-1133">Transmembrane helix</keyword>
<feature type="transmembrane region" description="Helical" evidence="2">
    <location>
        <begin position="73"/>
        <end position="99"/>
    </location>
</feature>
<feature type="domain" description="Helitron helicase-like" evidence="4">
    <location>
        <begin position="327"/>
        <end position="391"/>
    </location>
</feature>
<comment type="cofactor">
    <cofactor evidence="1">
        <name>Mg(2+)</name>
        <dbReference type="ChEBI" id="CHEBI:18420"/>
    </cofactor>
</comment>
<feature type="transmembrane region" description="Helical" evidence="2">
    <location>
        <begin position="40"/>
        <end position="66"/>
    </location>
</feature>
<evidence type="ECO:0000256" key="2">
    <source>
        <dbReference type="SAM" id="Phobius"/>
    </source>
</evidence>
<evidence type="ECO:0000259" key="4">
    <source>
        <dbReference type="Pfam" id="PF14214"/>
    </source>
</evidence>
<dbReference type="Pfam" id="PF05970">
    <property type="entry name" value="PIF1"/>
    <property type="match status" value="2"/>
</dbReference>
<dbReference type="InterPro" id="IPR025476">
    <property type="entry name" value="Helitron_helicase-like"/>
</dbReference>
<keyword evidence="1" id="KW-0234">DNA repair</keyword>
<keyword evidence="1" id="KW-0067">ATP-binding</keyword>
<dbReference type="GO" id="GO:0006310">
    <property type="term" value="P:DNA recombination"/>
    <property type="evidence" value="ECO:0007669"/>
    <property type="project" value="UniProtKB-KW"/>
</dbReference>
<comment type="catalytic activity">
    <reaction evidence="1">
        <text>ATP + H2O = ADP + phosphate + H(+)</text>
        <dbReference type="Rhea" id="RHEA:13065"/>
        <dbReference type="ChEBI" id="CHEBI:15377"/>
        <dbReference type="ChEBI" id="CHEBI:15378"/>
        <dbReference type="ChEBI" id="CHEBI:30616"/>
        <dbReference type="ChEBI" id="CHEBI:43474"/>
        <dbReference type="ChEBI" id="CHEBI:456216"/>
        <dbReference type="EC" id="5.6.2.3"/>
    </reaction>
</comment>
<keyword evidence="1" id="KW-0378">Hydrolase</keyword>
<dbReference type="Proteomes" id="UP001151287">
    <property type="component" value="Unassembled WGS sequence"/>
</dbReference>
<dbReference type="InterPro" id="IPR049163">
    <property type="entry name" value="Pif1-like_2B_dom"/>
</dbReference>